<dbReference type="FunFam" id="3.90.1150.10:FF:000033">
    <property type="entry name" value="Cystathionine gamma-synthase"/>
    <property type="match status" value="1"/>
</dbReference>
<dbReference type="GO" id="GO:0009086">
    <property type="term" value="P:methionine biosynthetic process"/>
    <property type="evidence" value="ECO:0007669"/>
    <property type="project" value="UniProtKB-ARBA"/>
</dbReference>
<keyword evidence="4" id="KW-0808">Transferase</keyword>
<dbReference type="InterPro" id="IPR015421">
    <property type="entry name" value="PyrdxlP-dep_Trfase_major"/>
</dbReference>
<dbReference type="PANTHER" id="PTHR11808">
    <property type="entry name" value="TRANS-SULFURATION ENZYME FAMILY MEMBER"/>
    <property type="match status" value="1"/>
</dbReference>
<reference evidence="4 5" key="1">
    <citation type="submission" date="2019-10" db="EMBL/GenBank/DDBJ databases">
        <title>Sequencing and Assembly of Multiple Reported Metal-Biooxidizing Members of the Extremely Thermoacidophilic Archaeal Family Sulfolobaceae.</title>
        <authorList>
            <person name="Counts J.A."/>
            <person name="Kelly R.M."/>
        </authorList>
    </citation>
    <scope>NUCLEOTIDE SEQUENCE [LARGE SCALE GENOMIC DNA]</scope>
    <source>
        <strain evidence="4 5">DSM 6482</strain>
    </source>
</reference>
<dbReference type="Gene3D" id="3.40.640.10">
    <property type="entry name" value="Type I PLP-dependent aspartate aminotransferase-like (Major domain)"/>
    <property type="match status" value="1"/>
</dbReference>
<dbReference type="Pfam" id="PF01053">
    <property type="entry name" value="Cys_Met_Meta_PP"/>
    <property type="match status" value="1"/>
</dbReference>
<dbReference type="EMBL" id="WGGD01000005">
    <property type="protein sequence ID" value="MUN29260.1"/>
    <property type="molecule type" value="Genomic_DNA"/>
</dbReference>
<gene>
    <name evidence="4" type="ORF">GC250_07395</name>
</gene>
<accession>A0A6A9QLT0</accession>
<dbReference type="InterPro" id="IPR000277">
    <property type="entry name" value="Cys/Met-Metab_PyrdxlP-dep_enz"/>
</dbReference>
<organism evidence="4 5">
    <name type="scientific">Sulfuracidifex metallicus DSM 6482 = JCM 9184</name>
    <dbReference type="NCBI Taxonomy" id="523847"/>
    <lineage>
        <taxon>Archaea</taxon>
        <taxon>Thermoproteota</taxon>
        <taxon>Thermoprotei</taxon>
        <taxon>Sulfolobales</taxon>
        <taxon>Sulfolobaceae</taxon>
        <taxon>Sulfuracidifex</taxon>
    </lineage>
</organism>
<sequence>MNESTKSVNESVDKETGAITTPIYQTVAFEFPEGEKYRYSREANPTICELSRKIAQLENAEMGVSFSSGMGAISTTLFHYVSPGKVVVIHKDMFGRSFRFFNDFLRGWGVKIEVSPVGSSSLIELIESLKRVDVVFLESITNPLLRVLDVEEISKVAKEKGGSIIVDNTFATPINMKPIDLNADVVVESASKFIAGHNDVIVGLAAGPKEVMTKVDLIRRTMGTSLDPHTAYLTIRGMKTLKIRMDVINRNAMTIAEFLEDHPRVSKVYYPGLKSHQDFNIASRILKGFGGVVSFDVKGTADDAIKVMKSLNVIVAAQTLGGVNSVISHPPSMSHRTLSPEERKAVGISESLLRLSVGIEDANDLIEDLDKALKGLS</sequence>
<dbReference type="GO" id="GO:0005737">
    <property type="term" value="C:cytoplasm"/>
    <property type="evidence" value="ECO:0007669"/>
    <property type="project" value="TreeGrafter"/>
</dbReference>
<keyword evidence="3" id="KW-0456">Lyase</keyword>
<dbReference type="CDD" id="cd00614">
    <property type="entry name" value="CGS_like"/>
    <property type="match status" value="1"/>
</dbReference>
<evidence type="ECO:0000313" key="5">
    <source>
        <dbReference type="Proteomes" id="UP000470772"/>
    </source>
</evidence>
<dbReference type="GO" id="GO:0047804">
    <property type="term" value="F:cysteine-S-conjugate beta-lyase activity"/>
    <property type="evidence" value="ECO:0007669"/>
    <property type="project" value="UniProtKB-ARBA"/>
</dbReference>
<comment type="caution">
    <text evidence="4">The sequence shown here is derived from an EMBL/GenBank/DDBJ whole genome shotgun (WGS) entry which is preliminary data.</text>
</comment>
<dbReference type="InterPro" id="IPR015424">
    <property type="entry name" value="PyrdxlP-dep_Trfase"/>
</dbReference>
<dbReference type="SUPFAM" id="SSF53383">
    <property type="entry name" value="PLP-dependent transferases"/>
    <property type="match status" value="1"/>
</dbReference>
<dbReference type="RefSeq" id="WP_156016848.1">
    <property type="nucleotide sequence ID" value="NZ_WGGD01000005.1"/>
</dbReference>
<proteinExistence type="predicted"/>
<dbReference type="GO" id="GO:0030170">
    <property type="term" value="F:pyridoxal phosphate binding"/>
    <property type="evidence" value="ECO:0007669"/>
    <property type="project" value="InterPro"/>
</dbReference>
<name>A0A6A9QLT0_SULME</name>
<dbReference type="FunFam" id="3.40.640.10:FF:000046">
    <property type="entry name" value="Cystathionine gamma-lyase"/>
    <property type="match status" value="1"/>
</dbReference>
<evidence type="ECO:0000256" key="3">
    <source>
        <dbReference type="ARBA" id="ARBA00023239"/>
    </source>
</evidence>
<evidence type="ECO:0000313" key="4">
    <source>
        <dbReference type="EMBL" id="MUN29260.1"/>
    </source>
</evidence>
<dbReference type="PIRSF" id="PIRSF001434">
    <property type="entry name" value="CGS"/>
    <property type="match status" value="1"/>
</dbReference>
<keyword evidence="4" id="KW-0032">Aminotransferase</keyword>
<dbReference type="InterPro" id="IPR015422">
    <property type="entry name" value="PyrdxlP-dep_Trfase_small"/>
</dbReference>
<dbReference type="Proteomes" id="UP000470772">
    <property type="component" value="Unassembled WGS sequence"/>
</dbReference>
<keyword evidence="5" id="KW-1185">Reference proteome</keyword>
<keyword evidence="2" id="KW-0663">Pyridoxal phosphate</keyword>
<dbReference type="GO" id="GO:0008483">
    <property type="term" value="F:transaminase activity"/>
    <property type="evidence" value="ECO:0007669"/>
    <property type="project" value="UniProtKB-KW"/>
</dbReference>
<dbReference type="NCBIfam" id="NF005047">
    <property type="entry name" value="PRK06460.1"/>
    <property type="match status" value="1"/>
</dbReference>
<dbReference type="AlphaFoldDB" id="A0A6A9QLT0"/>
<comment type="cofactor">
    <cofactor evidence="1">
        <name>pyridoxal 5'-phosphate</name>
        <dbReference type="ChEBI" id="CHEBI:597326"/>
    </cofactor>
</comment>
<dbReference type="PANTHER" id="PTHR11808:SF50">
    <property type="entry name" value="CYSTATHIONINE BETA-LYASE"/>
    <property type="match status" value="1"/>
</dbReference>
<evidence type="ECO:0000256" key="2">
    <source>
        <dbReference type="ARBA" id="ARBA00022898"/>
    </source>
</evidence>
<protein>
    <submittedName>
        <fullName evidence="4">Aminotransferase class I/II-fold pyridoxal phosphate-dependent enzyme</fullName>
    </submittedName>
</protein>
<dbReference type="Gene3D" id="3.90.1150.10">
    <property type="entry name" value="Aspartate Aminotransferase, domain 1"/>
    <property type="match status" value="1"/>
</dbReference>
<dbReference type="GO" id="GO:0019346">
    <property type="term" value="P:transsulfuration"/>
    <property type="evidence" value="ECO:0007669"/>
    <property type="project" value="InterPro"/>
</dbReference>
<evidence type="ECO:0000256" key="1">
    <source>
        <dbReference type="ARBA" id="ARBA00001933"/>
    </source>
</evidence>